<dbReference type="InterPro" id="IPR002777">
    <property type="entry name" value="PFD_beta-like"/>
</dbReference>
<evidence type="ECO:0000256" key="2">
    <source>
        <dbReference type="ARBA" id="ARBA00023186"/>
    </source>
</evidence>
<keyword evidence="6" id="KW-1185">Reference proteome</keyword>
<feature type="region of interest" description="Disordered" evidence="4">
    <location>
        <begin position="117"/>
        <end position="146"/>
    </location>
</feature>
<dbReference type="Pfam" id="PF01920">
    <property type="entry name" value="Prefoldin_2"/>
    <property type="match status" value="1"/>
</dbReference>
<gene>
    <name evidence="5" type="ORF">ACJMK2_026739</name>
</gene>
<dbReference type="CDD" id="cd23163">
    <property type="entry name" value="Prefoldin_2"/>
    <property type="match status" value="1"/>
</dbReference>
<dbReference type="FunFam" id="1.10.287.370:FF:000002">
    <property type="entry name" value="Prefoldin subunit 2"/>
    <property type="match status" value="1"/>
</dbReference>
<evidence type="ECO:0000313" key="6">
    <source>
        <dbReference type="Proteomes" id="UP001634394"/>
    </source>
</evidence>
<dbReference type="AlphaFoldDB" id="A0ABD3XMD0"/>
<dbReference type="PANTHER" id="PTHR13303">
    <property type="entry name" value="PREFOLDIN SUBUNIT 2"/>
    <property type="match status" value="1"/>
</dbReference>
<reference evidence="5 6" key="1">
    <citation type="submission" date="2024-11" db="EMBL/GenBank/DDBJ databases">
        <title>Chromosome-level genome assembly of the freshwater bivalve Anodonta woodiana.</title>
        <authorList>
            <person name="Chen X."/>
        </authorList>
    </citation>
    <scope>NUCLEOTIDE SEQUENCE [LARGE SCALE GENOMIC DNA]</scope>
    <source>
        <strain evidence="5">MN2024</strain>
        <tissue evidence="5">Gills</tissue>
    </source>
</reference>
<dbReference type="InterPro" id="IPR027235">
    <property type="entry name" value="PFD2"/>
</dbReference>
<dbReference type="Gene3D" id="1.10.287.370">
    <property type="match status" value="1"/>
</dbReference>
<evidence type="ECO:0000256" key="4">
    <source>
        <dbReference type="SAM" id="MobiDB-lite"/>
    </source>
</evidence>
<evidence type="ECO:0008006" key="7">
    <source>
        <dbReference type="Google" id="ProtNLM"/>
    </source>
</evidence>
<dbReference type="Proteomes" id="UP001634394">
    <property type="component" value="Unassembled WGS sequence"/>
</dbReference>
<protein>
    <recommendedName>
        <fullName evidence="7">Prefoldin subunit 2</fullName>
    </recommendedName>
</protein>
<proteinExistence type="inferred from homology"/>
<dbReference type="EMBL" id="JBJQND010000002">
    <property type="protein sequence ID" value="KAL3886766.1"/>
    <property type="molecule type" value="Genomic_DNA"/>
</dbReference>
<comment type="function">
    <text evidence="3">Binds specifically to cytosolic chaperonin (c-CPN) and transfers target proteins to it. Binds to nascent polypeptide chain and promotes folding in an environment in which there are many competing pathways for nonnative proteins.</text>
</comment>
<evidence type="ECO:0000256" key="1">
    <source>
        <dbReference type="ARBA" id="ARBA00008045"/>
    </source>
</evidence>
<evidence type="ECO:0000256" key="3">
    <source>
        <dbReference type="ARBA" id="ARBA00024667"/>
    </source>
</evidence>
<evidence type="ECO:0000313" key="5">
    <source>
        <dbReference type="EMBL" id="KAL3886766.1"/>
    </source>
</evidence>
<dbReference type="InterPro" id="IPR009053">
    <property type="entry name" value="Prefoldin"/>
</dbReference>
<keyword evidence="2" id="KW-0143">Chaperone</keyword>
<accession>A0ABD3XMD0</accession>
<name>A0ABD3XMD0_SINWO</name>
<comment type="caution">
    <text evidence="5">The sequence shown here is derived from an EMBL/GenBank/DDBJ whole genome shotgun (WGS) entry which is preliminary data.</text>
</comment>
<organism evidence="5 6">
    <name type="scientific">Sinanodonta woodiana</name>
    <name type="common">Chinese pond mussel</name>
    <name type="synonym">Anodonta woodiana</name>
    <dbReference type="NCBI Taxonomy" id="1069815"/>
    <lineage>
        <taxon>Eukaryota</taxon>
        <taxon>Metazoa</taxon>
        <taxon>Spiralia</taxon>
        <taxon>Lophotrochozoa</taxon>
        <taxon>Mollusca</taxon>
        <taxon>Bivalvia</taxon>
        <taxon>Autobranchia</taxon>
        <taxon>Heteroconchia</taxon>
        <taxon>Palaeoheterodonta</taxon>
        <taxon>Unionida</taxon>
        <taxon>Unionoidea</taxon>
        <taxon>Unionidae</taxon>
        <taxon>Unioninae</taxon>
        <taxon>Sinanodonta</taxon>
    </lineage>
</organism>
<sequence>MASTSAQGKSKAKSNEQIIAGFQELRQQQRGIASKISEIEMDMKEHELVIETLKDVDQDRKCFRLVGGVLVERTVKDVLPALISNKEQMFHMVKTLAKQLENKGVEINTYREQHNLKIKGEESSQPVEKKEQDSSKAGGVLVAKDS</sequence>
<dbReference type="SUPFAM" id="SSF46579">
    <property type="entry name" value="Prefoldin"/>
    <property type="match status" value="1"/>
</dbReference>
<comment type="similarity">
    <text evidence="1">Belongs to the prefoldin subunit beta family.</text>
</comment>
<feature type="compositionally biased region" description="Basic and acidic residues" evidence="4">
    <location>
        <begin position="117"/>
        <end position="134"/>
    </location>
</feature>